<evidence type="ECO:0000313" key="3">
    <source>
        <dbReference type="Proteomes" id="UP000240400"/>
    </source>
</evidence>
<keyword evidence="1" id="KW-0812">Transmembrane</keyword>
<feature type="transmembrane region" description="Helical" evidence="1">
    <location>
        <begin position="51"/>
        <end position="75"/>
    </location>
</feature>
<dbReference type="OrthoDB" id="1698302at2"/>
<dbReference type="InterPro" id="IPR021560">
    <property type="entry name" value="DUF3021"/>
</dbReference>
<evidence type="ECO:0000256" key="1">
    <source>
        <dbReference type="SAM" id="Phobius"/>
    </source>
</evidence>
<sequence>MKRLIIGSMMGISIGVTISIIFSLIFAHTEYQPVSPNSTMGAIYSNNLNEIQIMIVAVVIWSLIGIMFSFGSLIFTHLKFSIVKLTLMHFLLMLIIMFPLAILAGWFPLNLSSISTFIMIFIVIYFIIWLIIKKHNQQDINEINFLIFKKKHPQNKD</sequence>
<feature type="transmembrane region" description="Helical" evidence="1">
    <location>
        <begin position="12"/>
        <end position="31"/>
    </location>
</feature>
<protein>
    <submittedName>
        <fullName evidence="2">DUF3021 domain-containing protein</fullName>
    </submittedName>
</protein>
<comment type="caution">
    <text evidence="2">The sequence shown here is derived from an EMBL/GenBank/DDBJ whole genome shotgun (WGS) entry which is preliminary data.</text>
</comment>
<reference evidence="2 3" key="1">
    <citation type="journal article" date="2016" name="Front. Microbiol.">
        <title>Comprehensive Phylogenetic Analysis of Bovine Non-aureus Staphylococci Species Based on Whole-Genome Sequencing.</title>
        <authorList>
            <person name="Naushad S."/>
            <person name="Barkema H.W."/>
            <person name="Luby C."/>
            <person name="Condas L.A."/>
            <person name="Nobrega D.B."/>
            <person name="Carson D.A."/>
            <person name="De Buck J."/>
        </authorList>
    </citation>
    <scope>NUCLEOTIDE SEQUENCE [LARGE SCALE GENOMIC DNA]</scope>
    <source>
        <strain evidence="2 3">SNUC 4337</strain>
    </source>
</reference>
<dbReference type="Proteomes" id="UP000240400">
    <property type="component" value="Unassembled WGS sequence"/>
</dbReference>
<proteinExistence type="predicted"/>
<dbReference type="RefSeq" id="WP_107644478.1">
    <property type="nucleotide sequence ID" value="NZ_PZHR01000081.1"/>
</dbReference>
<name>A0A2T4S861_9STAP</name>
<dbReference type="EMBL" id="PZHR01000081">
    <property type="protein sequence ID" value="PTK57900.1"/>
    <property type="molecule type" value="Genomic_DNA"/>
</dbReference>
<keyword evidence="1" id="KW-0472">Membrane</keyword>
<feature type="transmembrane region" description="Helical" evidence="1">
    <location>
        <begin position="87"/>
        <end position="107"/>
    </location>
</feature>
<accession>A0A2T4S861</accession>
<dbReference type="AlphaFoldDB" id="A0A2T4S861"/>
<gene>
    <name evidence="2" type="ORF">BUZ61_11475</name>
</gene>
<keyword evidence="1" id="KW-1133">Transmembrane helix</keyword>
<feature type="transmembrane region" description="Helical" evidence="1">
    <location>
        <begin position="113"/>
        <end position="132"/>
    </location>
</feature>
<evidence type="ECO:0000313" key="2">
    <source>
        <dbReference type="EMBL" id="PTK57900.1"/>
    </source>
</evidence>
<dbReference type="Pfam" id="PF11457">
    <property type="entry name" value="DUF3021"/>
    <property type="match status" value="1"/>
</dbReference>
<organism evidence="2 3">
    <name type="scientific">Staphylococcus nepalensis</name>
    <dbReference type="NCBI Taxonomy" id="214473"/>
    <lineage>
        <taxon>Bacteria</taxon>
        <taxon>Bacillati</taxon>
        <taxon>Bacillota</taxon>
        <taxon>Bacilli</taxon>
        <taxon>Bacillales</taxon>
        <taxon>Staphylococcaceae</taxon>
        <taxon>Staphylococcus</taxon>
    </lineage>
</organism>